<dbReference type="InterPro" id="IPR050187">
    <property type="entry name" value="Lipid_Phosphate_FormReg"/>
</dbReference>
<protein>
    <submittedName>
        <fullName evidence="2">Diacylglycerol kinase family enzyme</fullName>
    </submittedName>
</protein>
<organism evidence="2 3">
    <name type="scientific">Salinimicrobium sediminis</name>
    <dbReference type="NCBI Taxonomy" id="1343891"/>
    <lineage>
        <taxon>Bacteria</taxon>
        <taxon>Pseudomonadati</taxon>
        <taxon>Bacteroidota</taxon>
        <taxon>Flavobacteriia</taxon>
        <taxon>Flavobacteriales</taxon>
        <taxon>Flavobacteriaceae</taxon>
        <taxon>Salinimicrobium</taxon>
    </lineage>
</organism>
<gene>
    <name evidence="2" type="ORF">SAMN06296241_3089</name>
</gene>
<feature type="domain" description="DAGKc" evidence="1">
    <location>
        <begin position="1"/>
        <end position="124"/>
    </location>
</feature>
<name>A0A285X870_9FLAO</name>
<dbReference type="EMBL" id="OCMF01000005">
    <property type="protein sequence ID" value="SOC81512.1"/>
    <property type="molecule type" value="Genomic_DNA"/>
</dbReference>
<dbReference type="Pfam" id="PF00781">
    <property type="entry name" value="DAGK_cat"/>
    <property type="match status" value="1"/>
</dbReference>
<dbReference type="PROSITE" id="PS50146">
    <property type="entry name" value="DAGK"/>
    <property type="match status" value="1"/>
</dbReference>
<dbReference type="Gene3D" id="3.40.50.10330">
    <property type="entry name" value="Probable inorganic polyphosphate/atp-NAD kinase, domain 1"/>
    <property type="match status" value="1"/>
</dbReference>
<proteinExistence type="predicted"/>
<accession>A0A285X870</accession>
<keyword evidence="3" id="KW-1185">Reference proteome</keyword>
<dbReference type="PANTHER" id="PTHR12358">
    <property type="entry name" value="SPHINGOSINE KINASE"/>
    <property type="match status" value="1"/>
</dbReference>
<dbReference type="OrthoDB" id="142078at2"/>
<dbReference type="AlphaFoldDB" id="A0A285X870"/>
<dbReference type="Proteomes" id="UP000219193">
    <property type="component" value="Unassembled WGS sequence"/>
</dbReference>
<sequence length="300" mass="33573">MRKAVLVHNPTAGSGEHSKKSLIKKIESAGYEVKYFSTDLPGWERFTKEKVHVIFVAGGDGTVQKLVAALLNEDDQIKKVPVQILPMGTANNIAATLNLDAPVEKLVEYQNTVGFDVGKVKGAGEPDFFIEALGFGIFPRLVKIMKEKEEEDGELDPEVELKKSLQELLKTVRSYAAGEAIIIADEEEITGKFLLIELMNIKFIGPHFELAPGANTGDGNFELIAVPEDAREDLAQYIEDLMENRKKRPLEDFAFLKKVKEVRIKWMGEDMHVDDERIEGKRGEEITAINSQAVFEFRIP</sequence>
<dbReference type="InterPro" id="IPR017438">
    <property type="entry name" value="ATP-NAD_kinase_N"/>
</dbReference>
<dbReference type="RefSeq" id="WP_097057285.1">
    <property type="nucleotide sequence ID" value="NZ_OCMF01000005.1"/>
</dbReference>
<dbReference type="InterPro" id="IPR001206">
    <property type="entry name" value="Diacylglycerol_kinase_cat_dom"/>
</dbReference>
<evidence type="ECO:0000313" key="3">
    <source>
        <dbReference type="Proteomes" id="UP000219193"/>
    </source>
</evidence>
<dbReference type="Gene3D" id="2.60.200.40">
    <property type="match status" value="1"/>
</dbReference>
<reference evidence="3" key="1">
    <citation type="submission" date="2017-09" db="EMBL/GenBank/DDBJ databases">
        <authorList>
            <person name="Varghese N."/>
            <person name="Submissions S."/>
        </authorList>
    </citation>
    <scope>NUCLEOTIDE SEQUENCE [LARGE SCALE GENOMIC DNA]</scope>
    <source>
        <strain evidence="3">CGMCC 1.12641</strain>
    </source>
</reference>
<dbReference type="SMART" id="SM00046">
    <property type="entry name" value="DAGKc"/>
    <property type="match status" value="1"/>
</dbReference>
<keyword evidence="2" id="KW-0808">Transferase</keyword>
<evidence type="ECO:0000313" key="2">
    <source>
        <dbReference type="EMBL" id="SOC81512.1"/>
    </source>
</evidence>
<keyword evidence="2" id="KW-0418">Kinase</keyword>
<dbReference type="SUPFAM" id="SSF111331">
    <property type="entry name" value="NAD kinase/diacylglycerol kinase-like"/>
    <property type="match status" value="1"/>
</dbReference>
<dbReference type="PANTHER" id="PTHR12358:SF54">
    <property type="entry name" value="SPHINGOSINE KINASE RELATED PROTEIN"/>
    <property type="match status" value="1"/>
</dbReference>
<evidence type="ECO:0000259" key="1">
    <source>
        <dbReference type="PROSITE" id="PS50146"/>
    </source>
</evidence>
<dbReference type="GO" id="GO:0016301">
    <property type="term" value="F:kinase activity"/>
    <property type="evidence" value="ECO:0007669"/>
    <property type="project" value="UniProtKB-KW"/>
</dbReference>
<dbReference type="InterPro" id="IPR016064">
    <property type="entry name" value="NAD/diacylglycerol_kinase_sf"/>
</dbReference>